<organism evidence="2 3">
    <name type="scientific">Panagrolaimus davidi</name>
    <dbReference type="NCBI Taxonomy" id="227884"/>
    <lineage>
        <taxon>Eukaryota</taxon>
        <taxon>Metazoa</taxon>
        <taxon>Ecdysozoa</taxon>
        <taxon>Nematoda</taxon>
        <taxon>Chromadorea</taxon>
        <taxon>Rhabditida</taxon>
        <taxon>Tylenchina</taxon>
        <taxon>Panagrolaimomorpha</taxon>
        <taxon>Panagrolaimoidea</taxon>
        <taxon>Panagrolaimidae</taxon>
        <taxon>Panagrolaimus</taxon>
    </lineage>
</organism>
<reference evidence="3" key="1">
    <citation type="submission" date="2022-11" db="UniProtKB">
        <authorList>
            <consortium name="WormBaseParasite"/>
        </authorList>
    </citation>
    <scope>IDENTIFICATION</scope>
</reference>
<keyword evidence="1" id="KW-1133">Transmembrane helix</keyword>
<keyword evidence="1" id="KW-0812">Transmembrane</keyword>
<evidence type="ECO:0000313" key="2">
    <source>
        <dbReference type="Proteomes" id="UP000887578"/>
    </source>
</evidence>
<evidence type="ECO:0000313" key="3">
    <source>
        <dbReference type="WBParaSite" id="PDA_v2.g31149.t1"/>
    </source>
</evidence>
<keyword evidence="2" id="KW-1185">Reference proteome</keyword>
<evidence type="ECO:0000256" key="1">
    <source>
        <dbReference type="SAM" id="Phobius"/>
    </source>
</evidence>
<dbReference type="AlphaFoldDB" id="A0A914QHR9"/>
<feature type="transmembrane region" description="Helical" evidence="1">
    <location>
        <begin position="6"/>
        <end position="31"/>
    </location>
</feature>
<dbReference type="WBParaSite" id="PDA_v2.g31149.t1">
    <property type="protein sequence ID" value="PDA_v2.g31149.t1"/>
    <property type="gene ID" value="PDA_v2.g31149"/>
</dbReference>
<keyword evidence="1" id="KW-0472">Membrane</keyword>
<dbReference type="Proteomes" id="UP000887578">
    <property type="component" value="Unplaced"/>
</dbReference>
<protein>
    <submittedName>
        <fullName evidence="3">Uncharacterized protein</fullName>
    </submittedName>
</protein>
<accession>A0A914QHR9</accession>
<proteinExistence type="predicted"/>
<sequence length="87" mass="9853">MRTQILIDWIALAFVAILTIVLIVLSVVTLIERDPIDGKIMCTKDYTEAEMNAFKNSTDTKFLSCPTVFKTTMMRTPCVETLCNCTR</sequence>
<name>A0A914QHR9_9BILA</name>